<comment type="caution">
    <text evidence="7">The sequence shown here is derived from an EMBL/GenBank/DDBJ whole genome shotgun (WGS) entry which is preliminary data.</text>
</comment>
<dbReference type="Proteomes" id="UP000828390">
    <property type="component" value="Unassembled WGS sequence"/>
</dbReference>
<feature type="region of interest" description="Disordered" evidence="4">
    <location>
        <begin position="586"/>
        <end position="649"/>
    </location>
</feature>
<accession>A0A9D4FER3</accession>
<feature type="compositionally biased region" description="Basic and acidic residues" evidence="4">
    <location>
        <begin position="486"/>
        <end position="495"/>
    </location>
</feature>
<keyword evidence="2 3" id="KW-0103">Bromodomain</keyword>
<dbReference type="GO" id="GO:0006355">
    <property type="term" value="P:regulation of DNA-templated transcription"/>
    <property type="evidence" value="ECO:0007669"/>
    <property type="project" value="TreeGrafter"/>
</dbReference>
<dbReference type="SUPFAM" id="SSF47370">
    <property type="entry name" value="Bromodomain"/>
    <property type="match status" value="2"/>
</dbReference>
<feature type="compositionally biased region" description="Low complexity" evidence="4">
    <location>
        <begin position="773"/>
        <end position="803"/>
    </location>
</feature>
<evidence type="ECO:0000256" key="2">
    <source>
        <dbReference type="ARBA" id="ARBA00023117"/>
    </source>
</evidence>
<dbReference type="Gene3D" id="1.20.920.10">
    <property type="entry name" value="Bromodomain-like"/>
    <property type="match status" value="2"/>
</dbReference>
<dbReference type="InterPro" id="IPR036427">
    <property type="entry name" value="Bromodomain-like_sf"/>
</dbReference>
<reference evidence="7" key="1">
    <citation type="journal article" date="2019" name="bioRxiv">
        <title>The Genome of the Zebra Mussel, Dreissena polymorpha: A Resource for Invasive Species Research.</title>
        <authorList>
            <person name="McCartney M.A."/>
            <person name="Auch B."/>
            <person name="Kono T."/>
            <person name="Mallez S."/>
            <person name="Zhang Y."/>
            <person name="Obille A."/>
            <person name="Becker A."/>
            <person name="Abrahante J.E."/>
            <person name="Garbe J."/>
            <person name="Badalamenti J.P."/>
            <person name="Herman A."/>
            <person name="Mangelson H."/>
            <person name="Liachko I."/>
            <person name="Sullivan S."/>
            <person name="Sone E.D."/>
            <person name="Koren S."/>
            <person name="Silverstein K.A.T."/>
            <person name="Beckman K.B."/>
            <person name="Gohl D.M."/>
        </authorList>
    </citation>
    <scope>NUCLEOTIDE SEQUENCE</scope>
    <source>
        <strain evidence="7">Duluth1</strain>
        <tissue evidence="7">Whole animal</tissue>
    </source>
</reference>
<protein>
    <submittedName>
        <fullName evidence="7">Uncharacterized protein</fullName>
    </submittedName>
</protein>
<feature type="region of interest" description="Disordered" evidence="4">
    <location>
        <begin position="486"/>
        <end position="518"/>
    </location>
</feature>
<dbReference type="GO" id="GO:0005634">
    <property type="term" value="C:nucleus"/>
    <property type="evidence" value="ECO:0007669"/>
    <property type="project" value="TreeGrafter"/>
</dbReference>
<dbReference type="PROSITE" id="PS50014">
    <property type="entry name" value="BROMODOMAIN_2"/>
    <property type="match status" value="2"/>
</dbReference>
<feature type="compositionally biased region" description="Polar residues" evidence="4">
    <location>
        <begin position="865"/>
        <end position="878"/>
    </location>
</feature>
<evidence type="ECO:0000256" key="4">
    <source>
        <dbReference type="SAM" id="MobiDB-lite"/>
    </source>
</evidence>
<reference evidence="7" key="2">
    <citation type="submission" date="2020-11" db="EMBL/GenBank/DDBJ databases">
        <authorList>
            <person name="McCartney M.A."/>
            <person name="Auch B."/>
            <person name="Kono T."/>
            <person name="Mallez S."/>
            <person name="Becker A."/>
            <person name="Gohl D.M."/>
            <person name="Silverstein K.A.T."/>
            <person name="Koren S."/>
            <person name="Bechman K.B."/>
            <person name="Herman A."/>
            <person name="Abrahante J.E."/>
            <person name="Garbe J."/>
        </authorList>
    </citation>
    <scope>NUCLEOTIDE SEQUENCE</scope>
    <source>
        <strain evidence="7">Duluth1</strain>
        <tissue evidence="7">Whole animal</tissue>
    </source>
</reference>
<feature type="compositionally biased region" description="Polar residues" evidence="4">
    <location>
        <begin position="833"/>
        <end position="845"/>
    </location>
</feature>
<name>A0A9D4FER3_DREPO</name>
<feature type="compositionally biased region" description="Polar residues" evidence="4">
    <location>
        <begin position="199"/>
        <end position="237"/>
    </location>
</feature>
<feature type="compositionally biased region" description="Basic residues" evidence="4">
    <location>
        <begin position="710"/>
        <end position="723"/>
    </location>
</feature>
<dbReference type="InterPro" id="IPR018359">
    <property type="entry name" value="Bromodomain_CS"/>
</dbReference>
<feature type="region of interest" description="Disordered" evidence="4">
    <location>
        <begin position="533"/>
        <end position="570"/>
    </location>
</feature>
<feature type="compositionally biased region" description="Basic and acidic residues" evidence="4">
    <location>
        <begin position="557"/>
        <end position="566"/>
    </location>
</feature>
<dbReference type="InterPro" id="IPR027353">
    <property type="entry name" value="NET_dom"/>
</dbReference>
<keyword evidence="8" id="KW-1185">Reference proteome</keyword>
<dbReference type="InterPro" id="IPR043508">
    <property type="entry name" value="Bromo_Brdt_I"/>
</dbReference>
<dbReference type="CDD" id="cd05498">
    <property type="entry name" value="Bromo_Brdt_II_like"/>
    <property type="match status" value="1"/>
</dbReference>
<proteinExistence type="predicted"/>
<dbReference type="FunFam" id="1.20.920.10:FF:000003">
    <property type="entry name" value="Bromodomain-containing protein 2"/>
    <property type="match status" value="1"/>
</dbReference>
<feature type="compositionally biased region" description="Basic and acidic residues" evidence="4">
    <location>
        <begin position="38"/>
        <end position="48"/>
    </location>
</feature>
<dbReference type="PROSITE" id="PS51525">
    <property type="entry name" value="NET"/>
    <property type="match status" value="1"/>
</dbReference>
<evidence type="ECO:0000259" key="6">
    <source>
        <dbReference type="PROSITE" id="PS51525"/>
    </source>
</evidence>
<dbReference type="InterPro" id="IPR050935">
    <property type="entry name" value="Bromo_chromatin_reader"/>
</dbReference>
<keyword evidence="1" id="KW-0677">Repeat</keyword>
<organism evidence="7 8">
    <name type="scientific">Dreissena polymorpha</name>
    <name type="common">Zebra mussel</name>
    <name type="synonym">Mytilus polymorpha</name>
    <dbReference type="NCBI Taxonomy" id="45954"/>
    <lineage>
        <taxon>Eukaryota</taxon>
        <taxon>Metazoa</taxon>
        <taxon>Spiralia</taxon>
        <taxon>Lophotrochozoa</taxon>
        <taxon>Mollusca</taxon>
        <taxon>Bivalvia</taxon>
        <taxon>Autobranchia</taxon>
        <taxon>Heteroconchia</taxon>
        <taxon>Euheterodonta</taxon>
        <taxon>Imparidentia</taxon>
        <taxon>Neoheterodontei</taxon>
        <taxon>Myida</taxon>
        <taxon>Dreissenoidea</taxon>
        <taxon>Dreissenidae</taxon>
        <taxon>Dreissena</taxon>
    </lineage>
</organism>
<feature type="region of interest" description="Disordered" evidence="4">
    <location>
        <begin position="302"/>
        <end position="358"/>
    </location>
</feature>
<feature type="non-terminal residue" evidence="7">
    <location>
        <position position="914"/>
    </location>
</feature>
<evidence type="ECO:0000256" key="3">
    <source>
        <dbReference type="PROSITE-ProRule" id="PRU00035"/>
    </source>
</evidence>
<dbReference type="FunFam" id="1.20.920.10:FF:000002">
    <property type="entry name" value="Bromodomain-containing protein 4"/>
    <property type="match status" value="1"/>
</dbReference>
<feature type="compositionally biased region" description="Basic and acidic residues" evidence="4">
    <location>
        <begin position="245"/>
        <end position="256"/>
    </location>
</feature>
<dbReference type="PANTHER" id="PTHR22880:SF225">
    <property type="entry name" value="BROMODOMAIN-CONTAINING PROTEIN BET-1-RELATED"/>
    <property type="match status" value="1"/>
</dbReference>
<feature type="region of interest" description="Disordered" evidence="4">
    <location>
        <begin position="1"/>
        <end position="61"/>
    </location>
</feature>
<evidence type="ECO:0000259" key="5">
    <source>
        <dbReference type="PROSITE" id="PS50014"/>
    </source>
</evidence>
<feature type="domain" description="Bromo" evidence="5">
    <location>
        <begin position="388"/>
        <end position="460"/>
    </location>
</feature>
<feature type="compositionally biased region" description="Polar residues" evidence="4">
    <location>
        <begin position="309"/>
        <end position="319"/>
    </location>
</feature>
<evidence type="ECO:0000313" key="7">
    <source>
        <dbReference type="EMBL" id="KAH3796516.1"/>
    </source>
</evidence>
<feature type="compositionally biased region" description="Basic residues" evidence="4">
    <location>
        <begin position="610"/>
        <end position="624"/>
    </location>
</feature>
<dbReference type="Pfam" id="PF00439">
    <property type="entry name" value="Bromodomain"/>
    <property type="match status" value="2"/>
</dbReference>
<dbReference type="GO" id="GO:0006338">
    <property type="term" value="P:chromatin remodeling"/>
    <property type="evidence" value="ECO:0007669"/>
    <property type="project" value="TreeGrafter"/>
</dbReference>
<sequence length="914" mass="100874">MTSPVPHDSTSEYSNMSEPGKLEIDTGGNLTNSLDLKAGGDHESEHQNHVGTPKSSTKRGRLTNQLQYLHKVVLMKGVWKHQFAWPFHQPVDPVKLHLPDYFDIIKQPMDLGTIRKRLETQYYHSATECIQDFNQMFSNCYIYNKPGEDIVHMAQALEKLFLSKVAQMPANEEELAPSSKKLLKKKNPSVSLRPHPPLVNNTESSLVTTTTQVASKDVPSLSSSSAATETVNSSAPGASSAVKSEPTKKGVKRKADTTTPIPPMGDPYEPDFDDGIKEEKLQKISGSGSAKKLLVSNVKMTPNKVVTPGGSSNLATSTPLGGVSAGKITPARRESNRQIKKPKRDLPEGDAESVSTLSDSLNSSVRKGKLSEQLRFCHNLIKEFFTKKHAAYAWPFYKPVDAALLGLHDYHDIIKKPMDFGTIKVKLENRQYGSAQEFAEDVRLIFTNCYKYNPADSDVVAMAKKLQDVFEIRFLRLPDEHSFDNLDRTSFKDDSDNSLSGSESESGNESEEERERKLKELQDQVKELQDQLTRLTQEHLNKLKEKSERKKKRNKNRERDKERPDKVVSVPTASVIPVSVATTTPDFNSAKKLNKSKTNKVNKTPSDVQRKRKNSKGSGSKKTKTPPSGFPVSFDSDDEDNAKPMTYDEKRQLSLDINKLPGDKLGRVVHIIQSREPTLRDSNPDEIEIDFEKLKPSTLRELEAYVMACLKKKPRSYTKRTPGKSKQQVQLEKRQELEKRLQDVNGQLGGGSSAKKPSKKDGKEGDAGASRLSSSSSSGSDSDSSSNSSSSSESDSSDMSDSGSPKKQKAKLGPKKTFSPNVKMSYGSRPTPGAQNSASMINVTKDSLPDRKTVNNPPAKVPAVSHSSGAGVATTNSVPVKKDIADVRPVMHSLPQQPDRPSPVANPKPQNRTT</sequence>
<evidence type="ECO:0000256" key="1">
    <source>
        <dbReference type="ARBA" id="ARBA00022737"/>
    </source>
</evidence>
<dbReference type="EMBL" id="JAIWYP010000007">
    <property type="protein sequence ID" value="KAH3796516.1"/>
    <property type="molecule type" value="Genomic_DNA"/>
</dbReference>
<feature type="compositionally biased region" description="Basic and acidic residues" evidence="4">
    <location>
        <begin position="731"/>
        <end position="742"/>
    </location>
</feature>
<dbReference type="GO" id="GO:0000785">
    <property type="term" value="C:chromatin"/>
    <property type="evidence" value="ECO:0007669"/>
    <property type="project" value="TreeGrafter"/>
</dbReference>
<dbReference type="CDD" id="cd05497">
    <property type="entry name" value="Bromo_Brdt_I_like"/>
    <property type="match status" value="1"/>
</dbReference>
<dbReference type="InterPro" id="IPR001487">
    <property type="entry name" value="Bromodomain"/>
</dbReference>
<feature type="compositionally biased region" description="Basic and acidic residues" evidence="4">
    <location>
        <begin position="536"/>
        <end position="548"/>
    </location>
</feature>
<dbReference type="PANTHER" id="PTHR22880">
    <property type="entry name" value="FALZ-RELATED BROMODOMAIN-CONTAINING PROTEINS"/>
    <property type="match status" value="1"/>
</dbReference>
<dbReference type="AlphaFoldDB" id="A0A9D4FER3"/>
<dbReference type="InterPro" id="IPR038336">
    <property type="entry name" value="NET_sf"/>
</dbReference>
<dbReference type="PRINTS" id="PR00503">
    <property type="entry name" value="BROMODOMAIN"/>
</dbReference>
<evidence type="ECO:0000313" key="8">
    <source>
        <dbReference type="Proteomes" id="UP000828390"/>
    </source>
</evidence>
<dbReference type="PROSITE" id="PS00633">
    <property type="entry name" value="BROMODOMAIN_1"/>
    <property type="match status" value="2"/>
</dbReference>
<dbReference type="FunFam" id="1.20.1270.220:FF:000001">
    <property type="entry name" value="bromodomain-containing protein 2 isoform X1"/>
    <property type="match status" value="1"/>
</dbReference>
<gene>
    <name evidence="7" type="ORF">DPMN_150085</name>
</gene>
<feature type="region of interest" description="Disordered" evidence="4">
    <location>
        <begin position="710"/>
        <end position="914"/>
    </location>
</feature>
<dbReference type="SMART" id="SM00297">
    <property type="entry name" value="BROMO"/>
    <property type="match status" value="2"/>
</dbReference>
<feature type="region of interest" description="Disordered" evidence="4">
    <location>
        <begin position="172"/>
        <end position="274"/>
    </location>
</feature>
<dbReference type="InterPro" id="IPR043509">
    <property type="entry name" value="Bromo_Brdt_II"/>
</dbReference>
<dbReference type="Gene3D" id="1.20.1270.220">
    <property type="match status" value="1"/>
</dbReference>
<dbReference type="Pfam" id="PF17035">
    <property type="entry name" value="BET"/>
    <property type="match status" value="1"/>
</dbReference>
<feature type="domain" description="NET" evidence="6">
    <location>
        <begin position="635"/>
        <end position="717"/>
    </location>
</feature>
<feature type="domain" description="Bromo" evidence="5">
    <location>
        <begin position="79"/>
        <end position="151"/>
    </location>
</feature>